<gene>
    <name evidence="8" type="primary">LOC114336661</name>
</gene>
<evidence type="ECO:0000259" key="7">
    <source>
        <dbReference type="Pfam" id="PF23354"/>
    </source>
</evidence>
<dbReference type="InterPro" id="IPR056535">
    <property type="entry name" value="TPR_NUP160_M"/>
</dbReference>
<evidence type="ECO:0000256" key="2">
    <source>
        <dbReference type="ARBA" id="ARBA00022448"/>
    </source>
</evidence>
<dbReference type="Pfam" id="PF23347">
    <property type="entry name" value="TPR_Nup160_C"/>
    <property type="match status" value="1"/>
</dbReference>
<name>A0A6P7G1L2_DIAVI</name>
<dbReference type="InterPro" id="IPR056547">
    <property type="entry name" value="NUP160_helical"/>
</dbReference>
<dbReference type="InterPro" id="IPR059141">
    <property type="entry name" value="Beta-prop_Nup120_160"/>
</dbReference>
<dbReference type="InParanoid" id="A0A6P7G1L2"/>
<dbReference type="Pfam" id="PF23354">
    <property type="entry name" value="TPR_NUP160_120_M"/>
    <property type="match status" value="1"/>
</dbReference>
<dbReference type="InterPro" id="IPR056536">
    <property type="entry name" value="TPR_NUP160_C"/>
</dbReference>
<evidence type="ECO:0000256" key="3">
    <source>
        <dbReference type="ARBA" id="ARBA00023242"/>
    </source>
</evidence>
<dbReference type="GO" id="GO:0017056">
    <property type="term" value="F:structural constituent of nuclear pore"/>
    <property type="evidence" value="ECO:0007669"/>
    <property type="project" value="TreeGrafter"/>
</dbReference>
<dbReference type="PANTHER" id="PTHR21286:SF0">
    <property type="entry name" value="NUCLEAR PORE COMPLEX PROTEIN NUP160"/>
    <property type="match status" value="1"/>
</dbReference>
<evidence type="ECO:0000313" key="8">
    <source>
        <dbReference type="RefSeq" id="XP_028142819.1"/>
    </source>
</evidence>
<dbReference type="InterPro" id="IPR021717">
    <property type="entry name" value="Nucleoporin_Nup160"/>
</dbReference>
<dbReference type="Pfam" id="PF11715">
    <property type="entry name" value="Beta-prop_Nup120_160"/>
    <property type="match status" value="1"/>
</dbReference>
<reference evidence="8" key="1">
    <citation type="submission" date="2025-08" db="UniProtKB">
        <authorList>
            <consortium name="RefSeq"/>
        </authorList>
    </citation>
    <scope>IDENTIFICATION</scope>
</reference>
<dbReference type="RefSeq" id="XP_028142819.1">
    <property type="nucleotide sequence ID" value="XM_028287018.1"/>
</dbReference>
<evidence type="ECO:0000259" key="5">
    <source>
        <dbReference type="Pfam" id="PF23345"/>
    </source>
</evidence>
<feature type="domain" description="NUP160 middle TPR" evidence="7">
    <location>
        <begin position="824"/>
        <end position="1089"/>
    </location>
</feature>
<dbReference type="FunCoup" id="A0A6P7G1L2">
    <property type="interactions" value="1578"/>
</dbReference>
<organism evidence="8">
    <name type="scientific">Diabrotica virgifera virgifera</name>
    <name type="common">western corn rootworm</name>
    <dbReference type="NCBI Taxonomy" id="50390"/>
    <lineage>
        <taxon>Eukaryota</taxon>
        <taxon>Metazoa</taxon>
        <taxon>Ecdysozoa</taxon>
        <taxon>Arthropoda</taxon>
        <taxon>Hexapoda</taxon>
        <taxon>Insecta</taxon>
        <taxon>Pterygota</taxon>
        <taxon>Neoptera</taxon>
        <taxon>Endopterygota</taxon>
        <taxon>Coleoptera</taxon>
        <taxon>Polyphaga</taxon>
        <taxon>Cucujiformia</taxon>
        <taxon>Chrysomeloidea</taxon>
        <taxon>Chrysomelidae</taxon>
        <taxon>Galerucinae</taxon>
        <taxon>Diabroticina</taxon>
        <taxon>Diabroticites</taxon>
        <taxon>Diabrotica</taxon>
    </lineage>
</organism>
<evidence type="ECO:0000256" key="1">
    <source>
        <dbReference type="ARBA" id="ARBA00004123"/>
    </source>
</evidence>
<protein>
    <submittedName>
        <fullName evidence="8">Nuclear pore complex protein Nup160 homolog</fullName>
    </submittedName>
</protein>
<feature type="domain" description="NUP160 helical" evidence="5">
    <location>
        <begin position="564"/>
        <end position="782"/>
    </location>
</feature>
<sequence length="1405" mass="159734">MTEFTLSYREVIPDQTVFENWKEISLTTGGTQSTLQDIKVAERANGFSYEDSTKHHTRNRFIYWRINYDVLELVEHSLDINLTANRVRYKFTDTPILDGVSIHETYENIIVLVPTVCSIHRLIFPHPDRFHRQDDLLGVHPDLAAPSIFSKASPVDARNPNTFYVFNNPTTATDQLPNLASSYLLPETEEAFFILAYPSTELLLIKQNPDNGQVVCTELKGESLMPRFLSGLAEKFRPRNSDGDTIVSLLFYIVDYETYVLTLTRDAHLKFWSCTKGQCVAVIDVREKTGDGSKDRVQGAILRKAVDGNSTESILAVFLNYSSVGQFHILNPIINGQEITIDRLVTLYSPENDLIDFALQTNRLWSVWRCEDGDSVVYTATLPVSRCASYKSSNWSPIILETLPDANQAPANDGDSDPRQVYLQHIFRPGRFPLHIISKALSIYKRSTILSDAQISASALKQRICLAVDNEIQNTLNGSNVNDDEYLECAEWCWQKFYSCCVQYHIASLKPLGLMLLPSVSGAVFLKKSTFSFLRPLDPLEHMTLCYEDVYRDQFVNFSMLAEDLDTTDDVMNLFKVIVYLEQQMSETFVQAFEKEIFNLHAPDVIMEGLLEKIQSEMDCQFASHILEMMNDVTDLYKGMHKILELLRYENTLASPDNDINPGAMYHFSSLLGTSVVAESLRQQAQIRFQICRNLLLICNILLNEKTLDWGVLEAIRSVCTPEIVVLTQASYVVLWLCGLTTIVNLPFSARESSINRLAPLKLAPVLNLRPLTTCTSLLELFISSTGGQEARKSFARVNCSDEALAHWHISLLPYLNHVRHIIWPITGGTVLAEWLLSSGQHLWLQQYVRLLSNWCEWNSCTRNFLLASAFLSTGEYNKAEDLFETAAKGVLTDGFLQERCLKGNLPSPTGAYIHYYLKVIQLFDLHKAKDSVISIANTALSIVDPEDPLAATLYSIKFKHHLALKHYEFAFDSLNANPDAERKKDNLRDLVKTLLDEKKLDTLLNFTYGSMDEFFTNILLTRARANDAVNNIFYDFLYSYQIKRGPLSHRLAASVMYEQAFRLNHINSVEALEKQVKCYLAAKNVLHLCQPEHAWVVRPADPDDEDEVITIQPLAGSNEEMKVFRLRKQLEVVNIETVEKELIFASAKLKLARFSSSLSPVNITTPVELVTLLNTAGLFKTALDICTTFELSYASIFEVLTKNCVSLTEEENPSAWNWLVENDLQDLPVNRDSAADVVWQFLQDCLEKYEKPCMTTLHYVVCKKIIGMRVYFPHWLVASYKVRNPAEFLRLLHGSGRLEEAIEFTSEYILSAMGYGKEFFGFTQPLAPTSPAFCLPVYAIQRLIDELKIQNSMSLEQPYLKEYENLKTLFTKYLETATRVSNQMCQTKLTSGSLRTNVFSIDAR</sequence>
<feature type="domain" description="Nucleoporin Nup120/160 beta-propeller" evidence="4">
    <location>
        <begin position="60"/>
        <end position="541"/>
    </location>
</feature>
<keyword evidence="2" id="KW-0813">Transport</keyword>
<dbReference type="Pfam" id="PF23345">
    <property type="entry name" value="NUP160_helical"/>
    <property type="match status" value="1"/>
</dbReference>
<dbReference type="GO" id="GO:0005643">
    <property type="term" value="C:nuclear pore"/>
    <property type="evidence" value="ECO:0007669"/>
    <property type="project" value="TreeGrafter"/>
</dbReference>
<feature type="domain" description="NUP160 C-terminal TPR" evidence="6">
    <location>
        <begin position="1136"/>
        <end position="1389"/>
    </location>
</feature>
<comment type="subcellular location">
    <subcellularLocation>
        <location evidence="1">Nucleus</location>
    </subcellularLocation>
</comment>
<evidence type="ECO:0000259" key="6">
    <source>
        <dbReference type="Pfam" id="PF23347"/>
    </source>
</evidence>
<evidence type="ECO:0000259" key="4">
    <source>
        <dbReference type="Pfam" id="PF11715"/>
    </source>
</evidence>
<keyword evidence="3" id="KW-0539">Nucleus</keyword>
<accession>A0A6P7G1L2</accession>
<dbReference type="PANTHER" id="PTHR21286">
    <property type="entry name" value="NUCLEAR PORE COMPLEX PROTEIN NUP160"/>
    <property type="match status" value="1"/>
</dbReference>
<proteinExistence type="predicted"/>